<gene>
    <name evidence="2" type="ORF">ACJMK2_027938</name>
</gene>
<accession>A0ABD3X720</accession>
<dbReference type="PANTHER" id="PTHR18841">
    <property type="entry name" value="VITELLINE MEMBRANE OUTER LAYER PROTEIN I-RELATED"/>
    <property type="match status" value="1"/>
</dbReference>
<keyword evidence="1" id="KW-1133">Transmembrane helix</keyword>
<evidence type="ECO:0000313" key="2">
    <source>
        <dbReference type="EMBL" id="KAL3881506.1"/>
    </source>
</evidence>
<evidence type="ECO:0000313" key="3">
    <source>
        <dbReference type="Proteomes" id="UP001634394"/>
    </source>
</evidence>
<dbReference type="InterPro" id="IPR005515">
    <property type="entry name" value="VOMI"/>
</dbReference>
<protein>
    <submittedName>
        <fullName evidence="2">Uncharacterized protein</fullName>
    </submittedName>
</protein>
<keyword evidence="1" id="KW-0812">Transmembrane</keyword>
<organism evidence="2 3">
    <name type="scientific">Sinanodonta woodiana</name>
    <name type="common">Chinese pond mussel</name>
    <name type="synonym">Anodonta woodiana</name>
    <dbReference type="NCBI Taxonomy" id="1069815"/>
    <lineage>
        <taxon>Eukaryota</taxon>
        <taxon>Metazoa</taxon>
        <taxon>Spiralia</taxon>
        <taxon>Lophotrochozoa</taxon>
        <taxon>Mollusca</taxon>
        <taxon>Bivalvia</taxon>
        <taxon>Autobranchia</taxon>
        <taxon>Heteroconchia</taxon>
        <taxon>Palaeoheterodonta</taxon>
        <taxon>Unionida</taxon>
        <taxon>Unionoidea</taxon>
        <taxon>Unionidae</taxon>
        <taxon>Unioninae</taxon>
        <taxon>Sinanodonta</taxon>
    </lineage>
</organism>
<reference evidence="2 3" key="1">
    <citation type="submission" date="2024-11" db="EMBL/GenBank/DDBJ databases">
        <title>Chromosome-level genome assembly of the freshwater bivalve Anodonta woodiana.</title>
        <authorList>
            <person name="Chen X."/>
        </authorList>
    </citation>
    <scope>NUCLEOTIDE SEQUENCE [LARGE SCALE GENOMIC DNA]</scope>
    <source>
        <strain evidence="2">MN2024</strain>
        <tissue evidence="2">Gills</tissue>
    </source>
</reference>
<sequence length="172" mass="19833">MLVGDKWSMDYVGMSNIMVAFYVLFDSVMYTVTTLASGVFVYTLTPSPWISTPDASSTLHVRDDIWSETDVVRVLSVTNGGDWGYWHEPKFCPRESYAFGYRLKIEHNQIFGDDTALNAIRLRCMTQNGQYVEELITEEGPWGDWYDWGYCNNNTKVFAFFIAFVLKVEHSQ</sequence>
<dbReference type="AlphaFoldDB" id="A0ABD3X720"/>
<evidence type="ECO:0000256" key="1">
    <source>
        <dbReference type="SAM" id="Phobius"/>
    </source>
</evidence>
<dbReference type="EMBL" id="JBJQND010000003">
    <property type="protein sequence ID" value="KAL3881506.1"/>
    <property type="molecule type" value="Genomic_DNA"/>
</dbReference>
<feature type="non-terminal residue" evidence="2">
    <location>
        <position position="172"/>
    </location>
</feature>
<feature type="transmembrane region" description="Helical" evidence="1">
    <location>
        <begin position="20"/>
        <end position="42"/>
    </location>
</feature>
<keyword evidence="3" id="KW-1185">Reference proteome</keyword>
<dbReference type="Gene3D" id="2.100.10.20">
    <property type="entry name" value="Vitelline membrane outer layer protein I (VOMI)"/>
    <property type="match status" value="1"/>
</dbReference>
<dbReference type="Pfam" id="PF03762">
    <property type="entry name" value="VOMI"/>
    <property type="match status" value="1"/>
</dbReference>
<dbReference type="InterPro" id="IPR036706">
    <property type="entry name" value="VOMI_sf"/>
</dbReference>
<keyword evidence="1" id="KW-0472">Membrane</keyword>
<comment type="caution">
    <text evidence="2">The sequence shown here is derived from an EMBL/GenBank/DDBJ whole genome shotgun (WGS) entry which is preliminary data.</text>
</comment>
<name>A0ABD3X720_SINWO</name>
<proteinExistence type="predicted"/>
<dbReference type="Proteomes" id="UP001634394">
    <property type="component" value="Unassembled WGS sequence"/>
</dbReference>
<dbReference type="PANTHER" id="PTHR18841:SF0">
    <property type="entry name" value="VITELLINE MEMBRANE OUTER LAYER 1 HOMOLOG A-RELATED"/>
    <property type="match status" value="1"/>
</dbReference>
<dbReference type="SUPFAM" id="SSF51092">
    <property type="entry name" value="Vitelline membrane outer protein-I (VMO-I)"/>
    <property type="match status" value="1"/>
</dbReference>